<organism evidence="3 4">
    <name type="scientific">Plasmodiophora brassicae</name>
    <name type="common">Clubroot disease agent</name>
    <dbReference type="NCBI Taxonomy" id="37360"/>
    <lineage>
        <taxon>Eukaryota</taxon>
        <taxon>Sar</taxon>
        <taxon>Rhizaria</taxon>
        <taxon>Endomyxa</taxon>
        <taxon>Phytomyxea</taxon>
        <taxon>Plasmodiophorida</taxon>
        <taxon>Plasmodiophoridae</taxon>
        <taxon>Plasmodiophora</taxon>
    </lineage>
</organism>
<dbReference type="InterPro" id="IPR000477">
    <property type="entry name" value="RT_dom"/>
</dbReference>
<feature type="compositionally biased region" description="Acidic residues" evidence="1">
    <location>
        <begin position="573"/>
        <end position="596"/>
    </location>
</feature>
<evidence type="ECO:0000313" key="4">
    <source>
        <dbReference type="Proteomes" id="UP000039324"/>
    </source>
</evidence>
<dbReference type="PROSITE" id="PS50878">
    <property type="entry name" value="RT_POL"/>
    <property type="match status" value="1"/>
</dbReference>
<feature type="region of interest" description="Disordered" evidence="1">
    <location>
        <begin position="563"/>
        <end position="654"/>
    </location>
</feature>
<evidence type="ECO:0000259" key="2">
    <source>
        <dbReference type="PROSITE" id="PS50878"/>
    </source>
</evidence>
<sequence length="654" mass="72528">MGFQRRIGPIEAVWVADELLETYARKGVPLMAALLDVRKAYDNADRELIWRELESRGAEATIVSNMQSLFDVFAVVLLVDGRAQEPIPMAIGVAQGVVNAPDLFNLLVNPLHERLRAIAGPDCPVLVKIRIPIISFADDQTLFCRADRPAVMQAMLDECHKYSIEYHYRYNVNKCVLSVPKHPALPPLPTLTLGGEPIADGEDRAVKLLGVCMKNGRIDHAAQLRTRTAKARSTLFALSQSGCFKTKHLNVSKKRVVFMSFVRSQLEYGLCIANHSSSTLKEIDSWVMRTCAEFLGGHRNGSILMMRYAGIVPMAIRQAQLRGGFLLHLKEKADEYPRTMSGKIAKAMFANPASRLSTIVQKCPVWSRVQALMRQQARVKDLREWKIRHGTRLEEADKNEGGPGDALVQALQERAWRPWSRAKLMRVQKQEWNRPHATAFQATADAYRIANWLTNRLPGIPVPCQNCNGAYETNRYHCTICVGAQQRLEHVYRPEVHLKWLTDADNAIDACLLQLTRPSIIQAPAYDGRPRKQASEAAYRLDERTRPVATAIATVLKDIDELCRPRQGRDGGDDNGGDNGDDNGGDDGDGGGEDGPVELRIQDGNGDDDGSNGNGDDDGSNGNGDDQGSNGNGGDQGSNGKRYERRPPIWIRVP</sequence>
<dbReference type="EMBL" id="CDSF01000019">
    <property type="protein sequence ID" value="CEO95396.1"/>
    <property type="molecule type" value="Genomic_DNA"/>
</dbReference>
<proteinExistence type="predicted"/>
<keyword evidence="4" id="KW-1185">Reference proteome</keyword>
<evidence type="ECO:0000313" key="3">
    <source>
        <dbReference type="EMBL" id="CEO95396.1"/>
    </source>
</evidence>
<name>A0A0G4IJH9_PLABS</name>
<feature type="compositionally biased region" description="Basic and acidic residues" evidence="1">
    <location>
        <begin position="563"/>
        <end position="572"/>
    </location>
</feature>
<dbReference type="OrthoDB" id="10014409at2759"/>
<feature type="compositionally biased region" description="Acidic residues" evidence="1">
    <location>
        <begin position="605"/>
        <end position="619"/>
    </location>
</feature>
<gene>
    <name evidence="3" type="ORF">PBRA_009663</name>
</gene>
<dbReference type="Proteomes" id="UP000039324">
    <property type="component" value="Unassembled WGS sequence"/>
</dbReference>
<feature type="domain" description="Reverse transcriptase" evidence="2">
    <location>
        <begin position="1"/>
        <end position="213"/>
    </location>
</feature>
<reference evidence="3 4" key="1">
    <citation type="submission" date="2015-02" db="EMBL/GenBank/DDBJ databases">
        <authorList>
            <person name="Chooi Y.-H."/>
        </authorList>
    </citation>
    <scope>NUCLEOTIDE SEQUENCE [LARGE SCALE GENOMIC DNA]</scope>
    <source>
        <strain evidence="3">E3</strain>
    </source>
</reference>
<dbReference type="Pfam" id="PF00078">
    <property type="entry name" value="RVT_1"/>
    <property type="match status" value="1"/>
</dbReference>
<accession>A0A0G4IJH9</accession>
<dbReference type="PANTHER" id="PTHR19446">
    <property type="entry name" value="REVERSE TRANSCRIPTASES"/>
    <property type="match status" value="1"/>
</dbReference>
<dbReference type="STRING" id="37360.A0A0G4IJH9"/>
<protein>
    <recommendedName>
        <fullName evidence="2">Reverse transcriptase domain-containing protein</fullName>
    </recommendedName>
</protein>
<dbReference type="AlphaFoldDB" id="A0A0G4IJH9"/>
<evidence type="ECO:0000256" key="1">
    <source>
        <dbReference type="SAM" id="MobiDB-lite"/>
    </source>
</evidence>